<dbReference type="InterPro" id="IPR051477">
    <property type="entry name" value="Expansin_CellWall"/>
</dbReference>
<dbReference type="InterPro" id="IPR036908">
    <property type="entry name" value="RlpA-like_sf"/>
</dbReference>
<dbReference type="InterPro" id="IPR024987">
    <property type="entry name" value="DUF3889"/>
</dbReference>
<dbReference type="Pfam" id="PF13028">
    <property type="entry name" value="DUF3889"/>
    <property type="match status" value="1"/>
</dbReference>
<organism evidence="3 4">
    <name type="scientific">Gracilibacillus boraciitolerans JCM 21714</name>
    <dbReference type="NCBI Taxonomy" id="1298598"/>
    <lineage>
        <taxon>Bacteria</taxon>
        <taxon>Bacillati</taxon>
        <taxon>Bacillota</taxon>
        <taxon>Bacilli</taxon>
        <taxon>Bacillales</taxon>
        <taxon>Bacillaceae</taxon>
        <taxon>Gracilibacillus</taxon>
    </lineage>
</organism>
<feature type="domain" description="Barwin" evidence="2">
    <location>
        <begin position="17"/>
        <end position="116"/>
    </location>
</feature>
<dbReference type="PANTHER" id="PTHR31836:SF29">
    <property type="entry name" value="RLPA-LIKE PROTEIN DOUBLE-PSI BETA-BARREL DOMAIN-CONTAINING PROTEIN"/>
    <property type="match status" value="1"/>
</dbReference>
<dbReference type="AlphaFoldDB" id="W4VNW8"/>
<dbReference type="STRING" id="1298598.JCM21714_3695"/>
<evidence type="ECO:0000313" key="4">
    <source>
        <dbReference type="Proteomes" id="UP000019102"/>
    </source>
</evidence>
<dbReference type="InterPro" id="IPR001153">
    <property type="entry name" value="Barwin_dom"/>
</dbReference>
<dbReference type="GO" id="GO:0042742">
    <property type="term" value="P:defense response to bacterium"/>
    <property type="evidence" value="ECO:0007669"/>
    <property type="project" value="InterPro"/>
</dbReference>
<dbReference type="RefSeq" id="WP_035725132.1">
    <property type="nucleotide sequence ID" value="NZ_BAVS01000026.1"/>
</dbReference>
<accession>W4VNW8</accession>
<dbReference type="PANTHER" id="PTHR31836">
    <property type="match status" value="1"/>
</dbReference>
<dbReference type="SUPFAM" id="SSF50685">
    <property type="entry name" value="Barwin-like endoglucanases"/>
    <property type="match status" value="1"/>
</dbReference>
<evidence type="ECO:0000259" key="2">
    <source>
        <dbReference type="Pfam" id="PF00967"/>
    </source>
</evidence>
<dbReference type="eggNOG" id="ENOG502ZUQG">
    <property type="taxonomic scope" value="Bacteria"/>
</dbReference>
<comment type="caution">
    <text evidence="3">The sequence shown here is derived from an EMBL/GenBank/DDBJ whole genome shotgun (WGS) entry which is preliminary data.</text>
</comment>
<gene>
    <name evidence="3" type="ORF">JCM21714_3695</name>
</gene>
<evidence type="ECO:0000256" key="1">
    <source>
        <dbReference type="ARBA" id="ARBA00022729"/>
    </source>
</evidence>
<dbReference type="Gene3D" id="2.40.40.10">
    <property type="entry name" value="RlpA-like domain"/>
    <property type="match status" value="1"/>
</dbReference>
<dbReference type="Pfam" id="PF00967">
    <property type="entry name" value="Barwin"/>
    <property type="match status" value="1"/>
</dbReference>
<keyword evidence="4" id="KW-1185">Reference proteome</keyword>
<sequence length="209" mass="24077">MYSNYGYGYPFQTYYPYPIFQPQDAYQDWQRQNYIKGQATWTEGGTTTQCNIPWSYYQYMTAAVSSNSPYQCGQTLKVKNPQNAREIIVTVVDSVPNVSATNINLHRKAFEALGANPAIGVLAIEFQPSPELEQVKWGGKYLLEVTQIAYPNYHVTDYLFVEKTQPTSNKIKEIYDYTLQSQQERIKVRGTVVYNPTTERVISFDIKEL</sequence>
<dbReference type="EMBL" id="BAVS01000026">
    <property type="protein sequence ID" value="GAE94533.1"/>
    <property type="molecule type" value="Genomic_DNA"/>
</dbReference>
<dbReference type="GO" id="GO:0050832">
    <property type="term" value="P:defense response to fungus"/>
    <property type="evidence" value="ECO:0007669"/>
    <property type="project" value="InterPro"/>
</dbReference>
<proteinExistence type="predicted"/>
<keyword evidence="1" id="KW-0732">Signal</keyword>
<protein>
    <recommendedName>
        <fullName evidence="2">Barwin domain-containing protein</fullName>
    </recommendedName>
</protein>
<dbReference type="Proteomes" id="UP000019102">
    <property type="component" value="Unassembled WGS sequence"/>
</dbReference>
<dbReference type="OrthoDB" id="2716326at2"/>
<reference evidence="3 4" key="1">
    <citation type="journal article" date="2014" name="Genome Announc.">
        <title>Draft Genome Sequence of the Boron-Tolerant and Moderately Halotolerant Bacterium Gracilibacillus boraciitolerans JCM 21714T.</title>
        <authorList>
            <person name="Ahmed I."/>
            <person name="Oshima K."/>
            <person name="Suda W."/>
            <person name="Kitamura K."/>
            <person name="Iida T."/>
            <person name="Ohmori Y."/>
            <person name="Fujiwara T."/>
            <person name="Hattori M."/>
            <person name="Ohkuma M."/>
        </authorList>
    </citation>
    <scope>NUCLEOTIDE SEQUENCE [LARGE SCALE GENOMIC DNA]</scope>
    <source>
        <strain evidence="3 4">JCM 21714</strain>
    </source>
</reference>
<evidence type="ECO:0000313" key="3">
    <source>
        <dbReference type="EMBL" id="GAE94533.1"/>
    </source>
</evidence>
<dbReference type="CDD" id="cd22191">
    <property type="entry name" value="DPBB_RlpA_EXP_N-like"/>
    <property type="match status" value="1"/>
</dbReference>
<name>W4VNW8_9BACI</name>
<dbReference type="Gene3D" id="3.10.450.390">
    <property type="entry name" value="Protein of unknown function DUF3889"/>
    <property type="match status" value="1"/>
</dbReference>